<evidence type="ECO:0000313" key="7">
    <source>
        <dbReference type="Proteomes" id="UP000012040"/>
    </source>
</evidence>
<keyword evidence="4" id="KW-0732">Signal</keyword>
<dbReference type="InterPro" id="IPR050695">
    <property type="entry name" value="N-acetylmuramoyl_amidase_3"/>
</dbReference>
<dbReference type="OrthoDB" id="5291495at2"/>
<dbReference type="KEGG" id="bex:A11Q_1798"/>
<dbReference type="PANTHER" id="PTHR30404">
    <property type="entry name" value="N-ACETYLMURAMOYL-L-ALANINE AMIDASE"/>
    <property type="match status" value="1"/>
</dbReference>
<sequence length="244" mass="27522">MKFIRTVFLYLLISVTTHAWSETSPFRVVIDPGHGGQDLGAVRDAYVESEIVLEISKKLKSQLESYPDIKVTLTRETARGIALRNRVQIANEQNADLFVSLHANTSNSDTVTGMEFYFNSPQAVNHSIADRDESKPLDNRDVIQKIRDDFAFYDKTSRSLKLTHTMMKKSAQPNTKSVIKRAPFLVIDHTLMPAVLIELGFISNKLEAKKLTSEDFQSEITRQLATAIIEYKEKGDKSSAVLDK</sequence>
<dbReference type="GO" id="GO:0009253">
    <property type="term" value="P:peptidoglycan catabolic process"/>
    <property type="evidence" value="ECO:0007669"/>
    <property type="project" value="InterPro"/>
</dbReference>
<dbReference type="GO" id="GO:0008745">
    <property type="term" value="F:N-acetylmuramoyl-L-alanine amidase activity"/>
    <property type="evidence" value="ECO:0007669"/>
    <property type="project" value="UniProtKB-EC"/>
</dbReference>
<dbReference type="RefSeq" id="WP_015470504.1">
    <property type="nucleotide sequence ID" value="NC_020813.1"/>
</dbReference>
<dbReference type="InterPro" id="IPR002508">
    <property type="entry name" value="MurNAc-LAA_cat"/>
</dbReference>
<name>M4VS55_9BACT</name>
<gene>
    <name evidence="6" type="ORF">A11Q_1798</name>
</gene>
<dbReference type="Gene3D" id="3.40.630.40">
    <property type="entry name" value="Zn-dependent exopeptidases"/>
    <property type="match status" value="1"/>
</dbReference>
<dbReference type="STRING" id="1184267.A11Q_1798"/>
<keyword evidence="3" id="KW-0378">Hydrolase</keyword>
<dbReference type="SMART" id="SM00646">
    <property type="entry name" value="Ami_3"/>
    <property type="match status" value="1"/>
</dbReference>
<dbReference type="PANTHER" id="PTHR30404:SF0">
    <property type="entry name" value="N-ACETYLMURAMOYL-L-ALANINE AMIDASE AMIC"/>
    <property type="match status" value="1"/>
</dbReference>
<protein>
    <recommendedName>
        <fullName evidence="2">N-acetylmuramoyl-L-alanine amidase</fullName>
        <ecNumber evidence="2">3.5.1.28</ecNumber>
    </recommendedName>
</protein>
<dbReference type="CDD" id="cd02696">
    <property type="entry name" value="MurNAc-LAA"/>
    <property type="match status" value="1"/>
</dbReference>
<evidence type="ECO:0000259" key="5">
    <source>
        <dbReference type="SMART" id="SM00646"/>
    </source>
</evidence>
<feature type="domain" description="MurNAc-LAA" evidence="5">
    <location>
        <begin position="87"/>
        <end position="229"/>
    </location>
</feature>
<dbReference type="AlphaFoldDB" id="M4VS55"/>
<dbReference type="EC" id="3.5.1.28" evidence="2"/>
<feature type="chain" id="PRO_5004060456" description="N-acetylmuramoyl-L-alanine amidase" evidence="4">
    <location>
        <begin position="20"/>
        <end position="244"/>
    </location>
</feature>
<organism evidence="6 7">
    <name type="scientific">Pseudobdellovibrio exovorus JSS</name>
    <dbReference type="NCBI Taxonomy" id="1184267"/>
    <lineage>
        <taxon>Bacteria</taxon>
        <taxon>Pseudomonadati</taxon>
        <taxon>Bdellovibrionota</taxon>
        <taxon>Bdellovibrionia</taxon>
        <taxon>Bdellovibrionales</taxon>
        <taxon>Pseudobdellovibrionaceae</taxon>
        <taxon>Pseudobdellovibrio</taxon>
    </lineage>
</organism>
<evidence type="ECO:0000256" key="2">
    <source>
        <dbReference type="ARBA" id="ARBA00011901"/>
    </source>
</evidence>
<keyword evidence="7" id="KW-1185">Reference proteome</keyword>
<proteinExistence type="predicted"/>
<dbReference type="EMBL" id="CP003537">
    <property type="protein sequence ID" value="AGH96014.1"/>
    <property type="molecule type" value="Genomic_DNA"/>
</dbReference>
<evidence type="ECO:0000256" key="1">
    <source>
        <dbReference type="ARBA" id="ARBA00001561"/>
    </source>
</evidence>
<evidence type="ECO:0000256" key="4">
    <source>
        <dbReference type="SAM" id="SignalP"/>
    </source>
</evidence>
<evidence type="ECO:0000313" key="6">
    <source>
        <dbReference type="EMBL" id="AGH96014.1"/>
    </source>
</evidence>
<dbReference type="SUPFAM" id="SSF53187">
    <property type="entry name" value="Zn-dependent exopeptidases"/>
    <property type="match status" value="1"/>
</dbReference>
<dbReference type="Proteomes" id="UP000012040">
    <property type="component" value="Chromosome"/>
</dbReference>
<dbReference type="PATRIC" id="fig|1184267.3.peg.1820"/>
<accession>M4VS55</accession>
<feature type="signal peptide" evidence="4">
    <location>
        <begin position="1"/>
        <end position="19"/>
    </location>
</feature>
<dbReference type="Pfam" id="PF01520">
    <property type="entry name" value="Amidase_3"/>
    <property type="match status" value="1"/>
</dbReference>
<comment type="catalytic activity">
    <reaction evidence="1">
        <text>Hydrolyzes the link between N-acetylmuramoyl residues and L-amino acid residues in certain cell-wall glycopeptides.</text>
        <dbReference type="EC" id="3.5.1.28"/>
    </reaction>
</comment>
<evidence type="ECO:0000256" key="3">
    <source>
        <dbReference type="ARBA" id="ARBA00022801"/>
    </source>
</evidence>
<dbReference type="HOGENOM" id="CLU_014322_4_0_7"/>
<reference evidence="6 7" key="1">
    <citation type="journal article" date="2013" name="ISME J.">
        <title>By their genes ye shall know them: genomic signatures of predatory bacteria.</title>
        <authorList>
            <person name="Pasternak Z."/>
            <person name="Pietrokovski S."/>
            <person name="Rotem O."/>
            <person name="Gophna U."/>
            <person name="Lurie-Weinberger M.N."/>
            <person name="Jurkevitch E."/>
        </authorList>
    </citation>
    <scope>NUCLEOTIDE SEQUENCE [LARGE SCALE GENOMIC DNA]</scope>
    <source>
        <strain evidence="6 7">JSS</strain>
    </source>
</reference>
<dbReference type="GO" id="GO:0030288">
    <property type="term" value="C:outer membrane-bounded periplasmic space"/>
    <property type="evidence" value="ECO:0007669"/>
    <property type="project" value="TreeGrafter"/>
</dbReference>
<dbReference type="eggNOG" id="COG0860">
    <property type="taxonomic scope" value="Bacteria"/>
</dbReference>